<organism evidence="3 4">
    <name type="scientific">Globodera rostochiensis</name>
    <name type="common">Golden nematode worm</name>
    <name type="synonym">Heterodera rostochiensis</name>
    <dbReference type="NCBI Taxonomy" id="31243"/>
    <lineage>
        <taxon>Eukaryota</taxon>
        <taxon>Metazoa</taxon>
        <taxon>Ecdysozoa</taxon>
        <taxon>Nematoda</taxon>
        <taxon>Chromadorea</taxon>
        <taxon>Rhabditida</taxon>
        <taxon>Tylenchina</taxon>
        <taxon>Tylenchomorpha</taxon>
        <taxon>Tylenchoidea</taxon>
        <taxon>Heteroderidae</taxon>
        <taxon>Heteroderinae</taxon>
        <taxon>Globodera</taxon>
    </lineage>
</organism>
<feature type="transmembrane region" description="Helical" evidence="1">
    <location>
        <begin position="297"/>
        <end position="316"/>
    </location>
</feature>
<dbReference type="GO" id="GO:0006979">
    <property type="term" value="P:response to oxidative stress"/>
    <property type="evidence" value="ECO:0007669"/>
    <property type="project" value="TreeGrafter"/>
</dbReference>
<feature type="transmembrane region" description="Helical" evidence="1">
    <location>
        <begin position="444"/>
        <end position="465"/>
    </location>
</feature>
<dbReference type="PANTHER" id="PTHR48094:SF12">
    <property type="entry name" value="PARKINSON DISEASE PROTEIN 7 HOMOLOG"/>
    <property type="match status" value="1"/>
</dbReference>
<evidence type="ECO:0000256" key="1">
    <source>
        <dbReference type="SAM" id="Phobius"/>
    </source>
</evidence>
<feature type="transmembrane region" description="Helical" evidence="1">
    <location>
        <begin position="351"/>
        <end position="369"/>
    </location>
</feature>
<dbReference type="Proteomes" id="UP000887572">
    <property type="component" value="Unplaced"/>
</dbReference>
<dbReference type="InterPro" id="IPR029062">
    <property type="entry name" value="Class_I_gatase-like"/>
</dbReference>
<dbReference type="WBParaSite" id="Gr19_v10_g16901.t2">
    <property type="protein sequence ID" value="Gr19_v10_g16901.t2"/>
    <property type="gene ID" value="Gr19_v10_g16901"/>
</dbReference>
<keyword evidence="3" id="KW-1185">Reference proteome</keyword>
<feature type="transmembrane region" description="Helical" evidence="1">
    <location>
        <begin position="375"/>
        <end position="395"/>
    </location>
</feature>
<proteinExistence type="predicted"/>
<feature type="transmembrane region" description="Helical" evidence="1">
    <location>
        <begin position="485"/>
        <end position="504"/>
    </location>
</feature>
<keyword evidence="1" id="KW-0472">Membrane</keyword>
<accession>A0A914HH59</accession>
<feature type="transmembrane region" description="Helical" evidence="1">
    <location>
        <begin position="516"/>
        <end position="534"/>
    </location>
</feature>
<protein>
    <submittedName>
        <fullName evidence="4">DJ-1/PfpI domain-containing protein</fullName>
    </submittedName>
</protein>
<dbReference type="AlphaFoldDB" id="A0A914HH59"/>
<evidence type="ECO:0000313" key="3">
    <source>
        <dbReference type="Proteomes" id="UP000887572"/>
    </source>
</evidence>
<feature type="transmembrane region" description="Helical" evidence="1">
    <location>
        <begin position="322"/>
        <end position="339"/>
    </location>
</feature>
<feature type="domain" description="DJ-1/PfpI" evidence="2">
    <location>
        <begin position="102"/>
        <end position="224"/>
    </location>
</feature>
<feature type="transmembrane region" description="Helical" evidence="1">
    <location>
        <begin position="275"/>
        <end position="292"/>
    </location>
</feature>
<dbReference type="GO" id="GO:0005634">
    <property type="term" value="C:nucleus"/>
    <property type="evidence" value="ECO:0007669"/>
    <property type="project" value="TreeGrafter"/>
</dbReference>
<name>A0A914HH59_GLORO</name>
<dbReference type="PANTHER" id="PTHR48094">
    <property type="entry name" value="PROTEIN/NUCLEIC ACID DEGLYCASE DJ-1-RELATED"/>
    <property type="match status" value="1"/>
</dbReference>
<sequence length="705" mass="76113">MATFKLRQGVDCEKKLEPAGETQFLSIVLFTDNASAMASCVAIARCFSLFSLKSKKDNNNNESLNVQVEIAVKQHQSLRHVGRQKNICRTMSTELISTCDDIVGLQDRPQIELARKAKLHVDSLSKDVLSEQYVAVVLPGGQPGSNNLAADECAGQVLRRHEAAGAIVAAICAALIALVAHGVAKGGTLTAYPAVKDQITAGGYTYSEDNVCVYNNVVTSRGPGVDVTIAGLQDRPQIELARKANLHVDSLSKDVLGEQYVAVVLPGGQPGSNNLAAGILCFLSSLLTGYVCGRMPFLLLTVFCACVSFIPCLSWWYFTLFILSGLFSVTFSVVFAYVANSTERHERGTECRLIATFTASLALGAYLSSVYSENAVVLLATCISALDMLFIAVCVPESLKPFAGGECSDGGAAGHSASGRVSLLKIKGKDPLFVLRFLRDHLTVLRLCAIVFLTEASQFSCFFVYPRLVGVKWEQKVVGFSPEAIALFVGVLQTGFLRVYNNVVTRRVDARLKRGCFILAVLFLFLTTTCSAQSGEPNSPADAKTNVPMTFKEYTDFKTSLVLGEVHTAIATSDVLEKRIASAIQASRYDGLLFWLALNATLCCLGMTVAGLLLLLIHNIWKISEDLQRLTPRISVIEQDLTTLTANVATLTANVATLSNNMDTRFANLDTRLIEFSHILTNAVIPRISALEQAAVPAGADESME</sequence>
<dbReference type="GO" id="GO:1903189">
    <property type="term" value="P:glyoxal metabolic process"/>
    <property type="evidence" value="ECO:0007669"/>
    <property type="project" value="TreeGrafter"/>
</dbReference>
<dbReference type="GO" id="GO:0046295">
    <property type="term" value="P:glycolate biosynthetic process"/>
    <property type="evidence" value="ECO:0007669"/>
    <property type="project" value="TreeGrafter"/>
</dbReference>
<dbReference type="Gene3D" id="1.20.1250.20">
    <property type="entry name" value="MFS general substrate transporter like domains"/>
    <property type="match status" value="1"/>
</dbReference>
<dbReference type="InterPro" id="IPR036259">
    <property type="entry name" value="MFS_trans_sf"/>
</dbReference>
<keyword evidence="1" id="KW-1133">Transmembrane helix</keyword>
<dbReference type="SUPFAM" id="SSF52317">
    <property type="entry name" value="Class I glutamine amidotransferase-like"/>
    <property type="match status" value="1"/>
</dbReference>
<feature type="transmembrane region" description="Helical" evidence="1">
    <location>
        <begin position="592"/>
        <end position="617"/>
    </location>
</feature>
<evidence type="ECO:0000259" key="2">
    <source>
        <dbReference type="Pfam" id="PF01965"/>
    </source>
</evidence>
<dbReference type="Gene3D" id="3.40.50.10590">
    <property type="entry name" value="Zn-dependent exopeptidases"/>
    <property type="match status" value="1"/>
</dbReference>
<dbReference type="Gene3D" id="3.40.50.880">
    <property type="match status" value="1"/>
</dbReference>
<dbReference type="InterPro" id="IPR002818">
    <property type="entry name" value="DJ-1/PfpI"/>
</dbReference>
<dbReference type="InterPro" id="IPR050325">
    <property type="entry name" value="Prot/Nucl_acid_deglycase"/>
</dbReference>
<dbReference type="GO" id="GO:0005739">
    <property type="term" value="C:mitochondrion"/>
    <property type="evidence" value="ECO:0007669"/>
    <property type="project" value="TreeGrafter"/>
</dbReference>
<evidence type="ECO:0000313" key="4">
    <source>
        <dbReference type="WBParaSite" id="Gr19_v10_g16901.t2"/>
    </source>
</evidence>
<dbReference type="Pfam" id="PF01965">
    <property type="entry name" value="DJ-1_PfpI"/>
    <property type="match status" value="1"/>
</dbReference>
<keyword evidence="1" id="KW-0812">Transmembrane</keyword>
<dbReference type="SUPFAM" id="SSF103473">
    <property type="entry name" value="MFS general substrate transporter"/>
    <property type="match status" value="1"/>
</dbReference>
<feature type="transmembrane region" description="Helical" evidence="1">
    <location>
        <begin position="163"/>
        <end position="184"/>
    </location>
</feature>
<reference evidence="4" key="1">
    <citation type="submission" date="2022-11" db="UniProtKB">
        <authorList>
            <consortium name="WormBaseParasite"/>
        </authorList>
    </citation>
    <scope>IDENTIFICATION</scope>
</reference>